<dbReference type="EMBL" id="KE124027">
    <property type="protein sequence ID" value="EPB84857.1"/>
    <property type="molecule type" value="Genomic_DNA"/>
</dbReference>
<reference evidence="3" key="1">
    <citation type="submission" date="2013-05" db="EMBL/GenBank/DDBJ databases">
        <title>The Genome sequence of Mucor circinelloides f. circinelloides 1006PhL.</title>
        <authorList>
            <consortium name="The Broad Institute Genomics Platform"/>
            <person name="Cuomo C."/>
            <person name="Earl A."/>
            <person name="Findley K."/>
            <person name="Lee S.C."/>
            <person name="Walker B."/>
            <person name="Young S."/>
            <person name="Zeng Q."/>
            <person name="Gargeya S."/>
            <person name="Fitzgerald M."/>
            <person name="Haas B."/>
            <person name="Abouelleil A."/>
            <person name="Allen A.W."/>
            <person name="Alvarado L."/>
            <person name="Arachchi H.M."/>
            <person name="Berlin A.M."/>
            <person name="Chapman S.B."/>
            <person name="Gainer-Dewar J."/>
            <person name="Goldberg J."/>
            <person name="Griggs A."/>
            <person name="Gujja S."/>
            <person name="Hansen M."/>
            <person name="Howarth C."/>
            <person name="Imamovic A."/>
            <person name="Ireland A."/>
            <person name="Larimer J."/>
            <person name="McCowan C."/>
            <person name="Murphy C."/>
            <person name="Pearson M."/>
            <person name="Poon T.W."/>
            <person name="Priest M."/>
            <person name="Roberts A."/>
            <person name="Saif S."/>
            <person name="Shea T."/>
            <person name="Sisk P."/>
            <person name="Sykes S."/>
            <person name="Wortman J."/>
            <person name="Nusbaum C."/>
            <person name="Birren B."/>
        </authorList>
    </citation>
    <scope>NUCLEOTIDE SEQUENCE [LARGE SCALE GENOMIC DNA]</scope>
    <source>
        <strain evidence="3">1006PhL</strain>
    </source>
</reference>
<feature type="region of interest" description="Disordered" evidence="1">
    <location>
        <begin position="73"/>
        <end position="93"/>
    </location>
</feature>
<dbReference type="VEuPathDB" id="FungiDB:HMPREF1544_08359"/>
<keyword evidence="3" id="KW-1185">Reference proteome</keyword>
<organism evidence="2 3">
    <name type="scientific">Mucor circinelloides f. circinelloides (strain 1006PhL)</name>
    <name type="common">Mucormycosis agent</name>
    <name type="synonym">Calyptromyces circinelloides</name>
    <dbReference type="NCBI Taxonomy" id="1220926"/>
    <lineage>
        <taxon>Eukaryota</taxon>
        <taxon>Fungi</taxon>
        <taxon>Fungi incertae sedis</taxon>
        <taxon>Mucoromycota</taxon>
        <taxon>Mucoromycotina</taxon>
        <taxon>Mucoromycetes</taxon>
        <taxon>Mucorales</taxon>
        <taxon>Mucorineae</taxon>
        <taxon>Mucoraceae</taxon>
        <taxon>Mucor</taxon>
    </lineage>
</organism>
<sequence length="135" mass="15877">MLIYKKGSYSFPISSRHSPEFSKLLLAILSLKRTVKLNYAKFSLILEEKYKNEVKTLNFADGIFNEVSFTSNSTNSGGEYEDEYHEENEPEDEDFVENTKVMLDGLKKDEKGLKRFHDWEDMLLFDCSKRRKTRN</sequence>
<protein>
    <submittedName>
        <fullName evidence="2">Uncharacterized protein</fullName>
    </submittedName>
</protein>
<evidence type="ECO:0000313" key="2">
    <source>
        <dbReference type="EMBL" id="EPB84857.1"/>
    </source>
</evidence>
<dbReference type="Proteomes" id="UP000014254">
    <property type="component" value="Unassembled WGS sequence"/>
</dbReference>
<evidence type="ECO:0000256" key="1">
    <source>
        <dbReference type="SAM" id="MobiDB-lite"/>
    </source>
</evidence>
<name>S2J8Y0_MUCC1</name>
<proteinExistence type="predicted"/>
<gene>
    <name evidence="2" type="ORF">HMPREF1544_08359</name>
</gene>
<accession>S2J8Y0</accession>
<feature type="compositionally biased region" description="Acidic residues" evidence="1">
    <location>
        <begin position="79"/>
        <end position="93"/>
    </location>
</feature>
<evidence type="ECO:0000313" key="3">
    <source>
        <dbReference type="Proteomes" id="UP000014254"/>
    </source>
</evidence>
<dbReference type="AlphaFoldDB" id="S2J8Y0"/>
<dbReference type="OrthoDB" id="2247269at2759"/>
<dbReference type="InParanoid" id="S2J8Y0"/>